<sequence>MGKGNSVLRKENFFNKKTYKEFWNDIVKDRKFIPKMVFDKKNELKYSPRILDIIEARNWGLLNRDYNHLDLYDVLSEKGCDILVREFYANAYERVQSSVGVYLPDIFELVLMMEDQVNMVGLDVDVLPEKTITDDVIEIYGRLNGYENAKVDRERDEIARRETE</sequence>
<proteinExistence type="predicted"/>
<organism evidence="1 2">
    <name type="scientific">Stephania yunnanensis</name>
    <dbReference type="NCBI Taxonomy" id="152371"/>
    <lineage>
        <taxon>Eukaryota</taxon>
        <taxon>Viridiplantae</taxon>
        <taxon>Streptophyta</taxon>
        <taxon>Embryophyta</taxon>
        <taxon>Tracheophyta</taxon>
        <taxon>Spermatophyta</taxon>
        <taxon>Magnoliopsida</taxon>
        <taxon>Ranunculales</taxon>
        <taxon>Menispermaceae</taxon>
        <taxon>Menispermoideae</taxon>
        <taxon>Cissampelideae</taxon>
        <taxon>Stephania</taxon>
    </lineage>
</organism>
<comment type="caution">
    <text evidence="1">The sequence shown here is derived from an EMBL/GenBank/DDBJ whole genome shotgun (WGS) entry which is preliminary data.</text>
</comment>
<dbReference type="Proteomes" id="UP001420932">
    <property type="component" value="Unassembled WGS sequence"/>
</dbReference>
<evidence type="ECO:0000313" key="1">
    <source>
        <dbReference type="EMBL" id="KAK9107421.1"/>
    </source>
</evidence>
<evidence type="ECO:0000313" key="2">
    <source>
        <dbReference type="Proteomes" id="UP001420932"/>
    </source>
</evidence>
<gene>
    <name evidence="1" type="ORF">Syun_023432</name>
</gene>
<keyword evidence="2" id="KW-1185">Reference proteome</keyword>
<reference evidence="1 2" key="1">
    <citation type="submission" date="2024-01" db="EMBL/GenBank/DDBJ databases">
        <title>Genome assemblies of Stephania.</title>
        <authorList>
            <person name="Yang L."/>
        </authorList>
    </citation>
    <scope>NUCLEOTIDE SEQUENCE [LARGE SCALE GENOMIC DNA]</scope>
    <source>
        <strain evidence="1">YNDBR</strain>
        <tissue evidence="1">Leaf</tissue>
    </source>
</reference>
<protein>
    <submittedName>
        <fullName evidence="1">Uncharacterized protein</fullName>
    </submittedName>
</protein>
<accession>A0AAP0F8Z6</accession>
<dbReference type="EMBL" id="JBBNAF010000010">
    <property type="protein sequence ID" value="KAK9107421.1"/>
    <property type="molecule type" value="Genomic_DNA"/>
</dbReference>
<dbReference type="AlphaFoldDB" id="A0AAP0F8Z6"/>
<name>A0AAP0F8Z6_9MAGN</name>